<evidence type="ECO:0000313" key="5">
    <source>
        <dbReference type="EMBL" id="KAK0602085.1"/>
    </source>
</evidence>
<gene>
    <name evidence="5" type="ORF">LWI29_030200</name>
</gene>
<dbReference type="InterPro" id="IPR044788">
    <property type="entry name" value="X8_dom_prot"/>
</dbReference>
<keyword evidence="2" id="KW-0449">Lipoprotein</keyword>
<keyword evidence="3" id="KW-0732">Signal</keyword>
<dbReference type="GO" id="GO:0005886">
    <property type="term" value="C:plasma membrane"/>
    <property type="evidence" value="ECO:0007669"/>
    <property type="project" value="UniProtKB-SubCell"/>
</dbReference>
<evidence type="ECO:0000256" key="1">
    <source>
        <dbReference type="ARBA" id="ARBA00004609"/>
    </source>
</evidence>
<feature type="domain" description="X8" evidence="4">
    <location>
        <begin position="104"/>
        <end position="190"/>
    </location>
</feature>
<sequence>MGSSSMISPEDVLESLMNDGGAKEYNHQMAEQSKVLNTPGAEKQIKRELFDALRQELEFLNRVFCAAWTLEVQGVGVHFRTVFARKMNLSFQGRLHLWIEMTISVCLGDSRIDLIAHKYSPSYHLSLGGNVDCSAVQPSQPCFKPDTLLSHASFAFNSYYQQNEATDVACSFGGNGVKVDKDPSYDNCLYMTAGVGMNKTASSNTTAMTSHSSSSSTQNEAFALTSSFVLKSFLLVILLNMGESMKS</sequence>
<keyword evidence="2" id="KW-0472">Membrane</keyword>
<keyword evidence="6" id="KW-1185">Reference proteome</keyword>
<proteinExistence type="predicted"/>
<dbReference type="InterPro" id="IPR012946">
    <property type="entry name" value="X8"/>
</dbReference>
<dbReference type="AlphaFoldDB" id="A0AA39T9C2"/>
<dbReference type="SMART" id="SM00768">
    <property type="entry name" value="X8"/>
    <property type="match status" value="1"/>
</dbReference>
<keyword evidence="2" id="KW-0325">Glycoprotein</keyword>
<evidence type="ECO:0000256" key="2">
    <source>
        <dbReference type="ARBA" id="ARBA00022622"/>
    </source>
</evidence>
<comment type="caution">
    <text evidence="5">The sequence shown here is derived from an EMBL/GenBank/DDBJ whole genome shotgun (WGS) entry which is preliminary data.</text>
</comment>
<comment type="subcellular location">
    <subcellularLocation>
        <location evidence="1">Cell membrane</location>
        <topology evidence="1">Lipid-anchor</topology>
        <topology evidence="1">GPI-anchor</topology>
    </subcellularLocation>
</comment>
<dbReference type="Gene3D" id="1.20.58.1040">
    <property type="match status" value="1"/>
</dbReference>
<dbReference type="GO" id="GO:0098552">
    <property type="term" value="C:side of membrane"/>
    <property type="evidence" value="ECO:0007669"/>
    <property type="project" value="UniProtKB-KW"/>
</dbReference>
<dbReference type="EMBL" id="JAUESC010000003">
    <property type="protein sequence ID" value="KAK0602085.1"/>
    <property type="molecule type" value="Genomic_DNA"/>
</dbReference>
<accession>A0AA39T9C2</accession>
<dbReference type="PANTHER" id="PTHR31044:SF36">
    <property type="entry name" value="CARBOHYDRATE-BINDING X8 DOMAIN SUPERFAMILY PROTEIN"/>
    <property type="match status" value="1"/>
</dbReference>
<reference evidence="5" key="1">
    <citation type="journal article" date="2022" name="Plant J.">
        <title>Strategies of tolerance reflected in two North American maple genomes.</title>
        <authorList>
            <person name="McEvoy S.L."/>
            <person name="Sezen U.U."/>
            <person name="Trouern-Trend A."/>
            <person name="McMahon S.M."/>
            <person name="Schaberg P.G."/>
            <person name="Yang J."/>
            <person name="Wegrzyn J.L."/>
            <person name="Swenson N.G."/>
        </authorList>
    </citation>
    <scope>NUCLEOTIDE SEQUENCE</scope>
    <source>
        <strain evidence="5">NS2018</strain>
    </source>
</reference>
<evidence type="ECO:0000259" key="4">
    <source>
        <dbReference type="SMART" id="SM00768"/>
    </source>
</evidence>
<keyword evidence="2" id="KW-0336">GPI-anchor</keyword>
<evidence type="ECO:0000256" key="3">
    <source>
        <dbReference type="ARBA" id="ARBA00022729"/>
    </source>
</evidence>
<name>A0AA39T9C2_ACESA</name>
<organism evidence="5 6">
    <name type="scientific">Acer saccharum</name>
    <name type="common">Sugar maple</name>
    <dbReference type="NCBI Taxonomy" id="4024"/>
    <lineage>
        <taxon>Eukaryota</taxon>
        <taxon>Viridiplantae</taxon>
        <taxon>Streptophyta</taxon>
        <taxon>Embryophyta</taxon>
        <taxon>Tracheophyta</taxon>
        <taxon>Spermatophyta</taxon>
        <taxon>Magnoliopsida</taxon>
        <taxon>eudicotyledons</taxon>
        <taxon>Gunneridae</taxon>
        <taxon>Pentapetalae</taxon>
        <taxon>rosids</taxon>
        <taxon>malvids</taxon>
        <taxon>Sapindales</taxon>
        <taxon>Sapindaceae</taxon>
        <taxon>Hippocastanoideae</taxon>
        <taxon>Acereae</taxon>
        <taxon>Acer</taxon>
    </lineage>
</organism>
<evidence type="ECO:0000313" key="6">
    <source>
        <dbReference type="Proteomes" id="UP001168877"/>
    </source>
</evidence>
<dbReference type="Pfam" id="PF07983">
    <property type="entry name" value="X8"/>
    <property type="match status" value="1"/>
</dbReference>
<dbReference type="PANTHER" id="PTHR31044">
    <property type="entry name" value="BETA-1,3 GLUCANASE"/>
    <property type="match status" value="1"/>
</dbReference>
<dbReference type="GO" id="GO:0009506">
    <property type="term" value="C:plasmodesma"/>
    <property type="evidence" value="ECO:0007669"/>
    <property type="project" value="UniProtKB-ARBA"/>
</dbReference>
<dbReference type="Proteomes" id="UP001168877">
    <property type="component" value="Unassembled WGS sequence"/>
</dbReference>
<reference evidence="5" key="2">
    <citation type="submission" date="2023-06" db="EMBL/GenBank/DDBJ databases">
        <authorList>
            <person name="Swenson N.G."/>
            <person name="Wegrzyn J.L."/>
            <person name="Mcevoy S.L."/>
        </authorList>
    </citation>
    <scope>NUCLEOTIDE SEQUENCE</scope>
    <source>
        <strain evidence="5">NS2018</strain>
        <tissue evidence="5">Leaf</tissue>
    </source>
</reference>
<protein>
    <recommendedName>
        <fullName evidence="4">X8 domain-containing protein</fullName>
    </recommendedName>
</protein>